<gene>
    <name evidence="3" type="ORF">PAPYR_8036</name>
</gene>
<feature type="compositionally biased region" description="Acidic residues" evidence="1">
    <location>
        <begin position="244"/>
        <end position="253"/>
    </location>
</feature>
<dbReference type="SUPFAM" id="SSF46689">
    <property type="entry name" value="Homeodomain-like"/>
    <property type="match status" value="1"/>
</dbReference>
<accession>A0ABQ8UIJ7</accession>
<proteinExistence type="predicted"/>
<dbReference type="Proteomes" id="UP001141327">
    <property type="component" value="Unassembled WGS sequence"/>
</dbReference>
<keyword evidence="4" id="KW-1185">Reference proteome</keyword>
<evidence type="ECO:0000259" key="2">
    <source>
        <dbReference type="PROSITE" id="PS50090"/>
    </source>
</evidence>
<evidence type="ECO:0000313" key="3">
    <source>
        <dbReference type="EMBL" id="KAJ4456645.1"/>
    </source>
</evidence>
<feature type="compositionally biased region" description="Basic residues" evidence="1">
    <location>
        <begin position="183"/>
        <end position="195"/>
    </location>
</feature>
<evidence type="ECO:0000256" key="1">
    <source>
        <dbReference type="SAM" id="MobiDB-lite"/>
    </source>
</evidence>
<dbReference type="PROSITE" id="PS50090">
    <property type="entry name" value="MYB_LIKE"/>
    <property type="match status" value="1"/>
</dbReference>
<evidence type="ECO:0000313" key="4">
    <source>
        <dbReference type="Proteomes" id="UP001141327"/>
    </source>
</evidence>
<feature type="region of interest" description="Disordered" evidence="1">
    <location>
        <begin position="183"/>
        <end position="262"/>
    </location>
</feature>
<dbReference type="InterPro" id="IPR001005">
    <property type="entry name" value="SANT/Myb"/>
</dbReference>
<name>A0ABQ8UIJ7_9EUKA</name>
<organism evidence="3 4">
    <name type="scientific">Paratrimastix pyriformis</name>
    <dbReference type="NCBI Taxonomy" id="342808"/>
    <lineage>
        <taxon>Eukaryota</taxon>
        <taxon>Metamonada</taxon>
        <taxon>Preaxostyla</taxon>
        <taxon>Paratrimastigidae</taxon>
        <taxon>Paratrimastix</taxon>
    </lineage>
</organism>
<dbReference type="InterPro" id="IPR009057">
    <property type="entry name" value="Homeodomain-like_sf"/>
</dbReference>
<dbReference type="SUPFAM" id="SSF57850">
    <property type="entry name" value="RING/U-box"/>
    <property type="match status" value="1"/>
</dbReference>
<comment type="caution">
    <text evidence="3">The sequence shown here is derived from an EMBL/GenBank/DDBJ whole genome shotgun (WGS) entry which is preliminary data.</text>
</comment>
<feature type="domain" description="Myb-like" evidence="2">
    <location>
        <begin position="66"/>
        <end position="121"/>
    </location>
</feature>
<dbReference type="CDD" id="cd00167">
    <property type="entry name" value="SANT"/>
    <property type="match status" value="1"/>
</dbReference>
<sequence>MGAYLLQVGATAAPGEVSLTRGQTLVPDPTSGVKFDTSDWSEAKKKAYQQLKKSPNTYYYRFCAPGVKQKNGSWTKEEEKLFMARLEEMGGPQRKMQWGIFSMSIPGRVGYQCSNFYRQNKIKAADACSEMGGDHRSYLDVRLLSVRACVWFRLLIKQNKIKAADACYEVGDDGKLHHINGKGQIIKHHKKHTRGGAKDGSGAEDGADTPTPEGAAPAKPKRQRRKKDESEGGHRKRSRKEGEGEGDGESSEESSERSDDGAFVPSCNCSALSAEVLAARQSENPLPGFLDAVTQAPVERPALSPYGHVLGYDTWVRILTGGFGDDTSHRNRCPFTRQPLNKRELVILTKDNIDQYRDRIKMAELPPASPPPSREVPAVAIVSKGRREGIAMGGPILPLVGRLAAACDTSVWEIEWYRCRSHLSTPQ</sequence>
<dbReference type="Gene3D" id="1.10.10.60">
    <property type="entry name" value="Homeodomain-like"/>
    <property type="match status" value="1"/>
</dbReference>
<reference evidence="3" key="1">
    <citation type="journal article" date="2022" name="bioRxiv">
        <title>Genomics of Preaxostyla Flagellates Illuminates Evolutionary Transitions and the Path Towards Mitochondrial Loss.</title>
        <authorList>
            <person name="Novak L.V.F."/>
            <person name="Treitli S.C."/>
            <person name="Pyrih J."/>
            <person name="Halakuc P."/>
            <person name="Pipaliya S.V."/>
            <person name="Vacek V."/>
            <person name="Brzon O."/>
            <person name="Soukal P."/>
            <person name="Eme L."/>
            <person name="Dacks J.B."/>
            <person name="Karnkowska A."/>
            <person name="Elias M."/>
            <person name="Hampl V."/>
        </authorList>
    </citation>
    <scope>NUCLEOTIDE SEQUENCE</scope>
    <source>
        <strain evidence="3">RCP-MX</strain>
    </source>
</reference>
<protein>
    <submittedName>
        <fullName evidence="3">Myb family protein</fullName>
    </submittedName>
</protein>
<dbReference type="EMBL" id="JAPMOS010000064">
    <property type="protein sequence ID" value="KAJ4456645.1"/>
    <property type="molecule type" value="Genomic_DNA"/>
</dbReference>